<comment type="caution">
    <text evidence="3">The sequence shown here is derived from an EMBL/GenBank/DDBJ whole genome shotgun (WGS) entry which is preliminary data.</text>
</comment>
<dbReference type="FunFam" id="3.40.50.720:FF:000095">
    <property type="entry name" value="NADP-dependent malic enzyme"/>
    <property type="match status" value="1"/>
</dbReference>
<dbReference type="PANTHER" id="PTHR43237:SF4">
    <property type="entry name" value="NADP-DEPENDENT MALIC ENZYME"/>
    <property type="match status" value="1"/>
</dbReference>
<dbReference type="Pfam" id="PF03949">
    <property type="entry name" value="Malic_M"/>
    <property type="match status" value="1"/>
</dbReference>
<dbReference type="PANTHER" id="PTHR43237">
    <property type="entry name" value="NADP-DEPENDENT MALIC ENZYME"/>
    <property type="match status" value="1"/>
</dbReference>
<accession>A0A9P6Y470</accession>
<dbReference type="InterPro" id="IPR036291">
    <property type="entry name" value="NAD(P)-bd_dom_sf"/>
</dbReference>
<proteinExistence type="predicted"/>
<dbReference type="AlphaFoldDB" id="A0A9P6Y470"/>
<dbReference type="Proteomes" id="UP000740926">
    <property type="component" value="Unassembled WGS sequence"/>
</dbReference>
<dbReference type="InterPro" id="IPR012302">
    <property type="entry name" value="Malic_NAD-bd"/>
</dbReference>
<evidence type="ECO:0000259" key="2">
    <source>
        <dbReference type="SMART" id="SM00919"/>
    </source>
</evidence>
<keyword evidence="4" id="KW-1185">Reference proteome</keyword>
<sequence>MDPDKERFAQKTEARKLAEVIQDADVFLGLSAGGVLKPEMVATMGPRPLILALANPTPEILPELAHSVRDDVVMATGRSDYPNQVNNVLCFPYLFRGALDVGATAITEEMKIACVRAIAALARRAATDMGSAYGGDTPSFGREYLIPRPFDRRLLVELSAAVAQAAMDSGVASRPIDDMGAYRDKLAQFVYRTSLMMKPVYDRARSDKQRVVTWSMTAWRTRS</sequence>
<evidence type="ECO:0000313" key="4">
    <source>
        <dbReference type="Proteomes" id="UP000740926"/>
    </source>
</evidence>
<dbReference type="GO" id="GO:0051287">
    <property type="term" value="F:NAD binding"/>
    <property type="evidence" value="ECO:0007669"/>
    <property type="project" value="InterPro"/>
</dbReference>
<dbReference type="EMBL" id="JAANIU010007175">
    <property type="protein sequence ID" value="KAG1538738.1"/>
    <property type="molecule type" value="Genomic_DNA"/>
</dbReference>
<organism evidence="3 4">
    <name type="scientific">Rhizopus delemar</name>
    <dbReference type="NCBI Taxonomy" id="936053"/>
    <lineage>
        <taxon>Eukaryota</taxon>
        <taxon>Fungi</taxon>
        <taxon>Fungi incertae sedis</taxon>
        <taxon>Mucoromycota</taxon>
        <taxon>Mucoromycotina</taxon>
        <taxon>Mucoromycetes</taxon>
        <taxon>Mucorales</taxon>
        <taxon>Mucorineae</taxon>
        <taxon>Rhizopodaceae</taxon>
        <taxon>Rhizopus</taxon>
    </lineage>
</organism>
<dbReference type="SUPFAM" id="SSF51735">
    <property type="entry name" value="NAD(P)-binding Rossmann-fold domains"/>
    <property type="match status" value="1"/>
</dbReference>
<reference evidence="3 4" key="1">
    <citation type="journal article" date="2020" name="Microb. Genom.">
        <title>Genetic diversity of clinical and environmental Mucorales isolates obtained from an investigation of mucormycosis cases among solid organ transplant recipients.</title>
        <authorList>
            <person name="Nguyen M.H."/>
            <person name="Kaul D."/>
            <person name="Muto C."/>
            <person name="Cheng S.J."/>
            <person name="Richter R.A."/>
            <person name="Bruno V.M."/>
            <person name="Liu G."/>
            <person name="Beyhan S."/>
            <person name="Sundermann A.J."/>
            <person name="Mounaud S."/>
            <person name="Pasculle A.W."/>
            <person name="Nierman W.C."/>
            <person name="Driscoll E."/>
            <person name="Cumbie R."/>
            <person name="Clancy C.J."/>
            <person name="Dupont C.L."/>
        </authorList>
    </citation>
    <scope>NUCLEOTIDE SEQUENCE [LARGE SCALE GENOMIC DNA]</scope>
    <source>
        <strain evidence="3 4">GL24</strain>
    </source>
</reference>
<gene>
    <name evidence="3" type="ORF">G6F50_014622</name>
</gene>
<protein>
    <recommendedName>
        <fullName evidence="2">Malic enzyme NAD-binding domain-containing protein</fullName>
    </recommendedName>
</protein>
<keyword evidence="1" id="KW-0560">Oxidoreductase</keyword>
<dbReference type="InterPro" id="IPR051674">
    <property type="entry name" value="Malate_Decarboxylase"/>
</dbReference>
<name>A0A9P6Y470_9FUNG</name>
<dbReference type="GO" id="GO:0016491">
    <property type="term" value="F:oxidoreductase activity"/>
    <property type="evidence" value="ECO:0007669"/>
    <property type="project" value="UniProtKB-KW"/>
</dbReference>
<evidence type="ECO:0000313" key="3">
    <source>
        <dbReference type="EMBL" id="KAG1538738.1"/>
    </source>
</evidence>
<feature type="domain" description="Malic enzyme NAD-binding" evidence="2">
    <location>
        <begin position="1"/>
        <end position="167"/>
    </location>
</feature>
<evidence type="ECO:0000256" key="1">
    <source>
        <dbReference type="ARBA" id="ARBA00023002"/>
    </source>
</evidence>
<dbReference type="SMART" id="SM00919">
    <property type="entry name" value="Malic_M"/>
    <property type="match status" value="1"/>
</dbReference>
<dbReference type="Gene3D" id="3.40.50.720">
    <property type="entry name" value="NAD(P)-binding Rossmann-like Domain"/>
    <property type="match status" value="1"/>
</dbReference>